<evidence type="ECO:0000256" key="6">
    <source>
        <dbReference type="HAMAP-Rule" id="MF_01668"/>
    </source>
</evidence>
<name>A0A926CYE2_9FIRM</name>
<dbReference type="EC" id="2.7.1.92" evidence="6"/>
<keyword evidence="9" id="KW-1185">Reference proteome</keyword>
<accession>A0A926CYE2</accession>
<dbReference type="PANTHER" id="PTHR43085">
    <property type="entry name" value="HEXOKINASE FAMILY MEMBER"/>
    <property type="match status" value="1"/>
</dbReference>
<dbReference type="InterPro" id="IPR050306">
    <property type="entry name" value="PfkB_Carbo_kinase"/>
</dbReference>
<comment type="pathway">
    <text evidence="6">Polyol metabolism; myo-inositol degradation into acetyl-CoA; acetyl-CoA from myo-inositol: step 5/7.</text>
</comment>
<dbReference type="PROSITE" id="PS00584">
    <property type="entry name" value="PFKB_KINASES_2"/>
    <property type="match status" value="1"/>
</dbReference>
<dbReference type="GO" id="GO:0019310">
    <property type="term" value="P:inositol catabolic process"/>
    <property type="evidence" value="ECO:0007669"/>
    <property type="project" value="UniProtKB-UniRule"/>
</dbReference>
<dbReference type="Gene3D" id="2.20.150.10">
    <property type="entry name" value="putative 5-dehydro-2- deoxygluconokinase"/>
    <property type="match status" value="1"/>
</dbReference>
<dbReference type="Gene3D" id="3.40.1190.20">
    <property type="match status" value="1"/>
</dbReference>
<reference evidence="8" key="1">
    <citation type="submission" date="2020-08" db="EMBL/GenBank/DDBJ databases">
        <title>Genome public.</title>
        <authorList>
            <person name="Liu C."/>
            <person name="Sun Q."/>
        </authorList>
    </citation>
    <scope>NUCLEOTIDE SEQUENCE</scope>
    <source>
        <strain evidence="8">NSJ-44</strain>
    </source>
</reference>
<evidence type="ECO:0000256" key="2">
    <source>
        <dbReference type="ARBA" id="ARBA00022679"/>
    </source>
</evidence>
<dbReference type="PANTHER" id="PTHR43085:SF49">
    <property type="entry name" value="5-DEHYDRO-2-DEOXYGLUCONOKINASE"/>
    <property type="match status" value="1"/>
</dbReference>
<gene>
    <name evidence="6 8" type="primary">iolC</name>
    <name evidence="8" type="ORF">H8699_00370</name>
</gene>
<keyword evidence="3 6" id="KW-0547">Nucleotide-binding</keyword>
<proteinExistence type="inferred from homology"/>
<evidence type="ECO:0000256" key="4">
    <source>
        <dbReference type="ARBA" id="ARBA00022777"/>
    </source>
</evidence>
<evidence type="ECO:0000256" key="5">
    <source>
        <dbReference type="ARBA" id="ARBA00022840"/>
    </source>
</evidence>
<dbReference type="GO" id="GO:0005524">
    <property type="term" value="F:ATP binding"/>
    <property type="evidence" value="ECO:0007669"/>
    <property type="project" value="UniProtKB-UniRule"/>
</dbReference>
<keyword evidence="2 6" id="KW-0808">Transferase</keyword>
<dbReference type="EMBL" id="JACRSO010000001">
    <property type="protein sequence ID" value="MBC8527891.1"/>
    <property type="molecule type" value="Genomic_DNA"/>
</dbReference>
<comment type="function">
    <text evidence="6">Catalyzes the phosphorylation of 5-dehydro-2-deoxy-D-gluconate (2-deoxy-5-keto-D-gluconate or DKG) to 6-phospho-5-dehydro-2-deoxy-D-gluconate (DKGP).</text>
</comment>
<dbReference type="RefSeq" id="WP_249283973.1">
    <property type="nucleotide sequence ID" value="NZ_JACRSO010000001.1"/>
</dbReference>
<dbReference type="GO" id="GO:0047590">
    <property type="term" value="F:5-dehydro-2-deoxygluconokinase activity"/>
    <property type="evidence" value="ECO:0007669"/>
    <property type="project" value="UniProtKB-UniRule"/>
</dbReference>
<sequence>MNYLQFDRERPLDLILLGRVAIDFNPLDYFKTLAQSETFKKYVGGSPANIAVGLSRLGKKCGFFARVSDDRFGDYVTEYFDNEGIDTSRIRRCENGEKLGLTFTEILSENESSILMYRNDIADLQLDVQDIDEAYIKQGKALLISGTALAASPSREAALKAVAIAKRTHTPVFFDIDYRPYNWKNSDEIAIYYSMVAAQSDVILGSREEYDLTEALIEPGRTDAQTAVYWQGRGAKIVVIKHGKQGSTAYTCDGNSYSIKPFPVKALKSFGGGDGYASAFLYGLFEGWEMMDCLELGSASASLLVASHGCSADMPSVEKVRAFIAQCKKEYGEMVARS</sequence>
<dbReference type="NCBIfam" id="TIGR04382">
    <property type="entry name" value="myo_inos_iolC_N"/>
    <property type="match status" value="1"/>
</dbReference>
<keyword evidence="4 6" id="KW-0418">Kinase</keyword>
<comment type="similarity">
    <text evidence="1 6">Belongs to the carbohydrate kinase PfkB family.</text>
</comment>
<dbReference type="SUPFAM" id="SSF53613">
    <property type="entry name" value="Ribokinase-like"/>
    <property type="match status" value="1"/>
</dbReference>
<feature type="domain" description="Carbohydrate kinase PfkB" evidence="7">
    <location>
        <begin position="14"/>
        <end position="315"/>
    </location>
</feature>
<dbReference type="InterPro" id="IPR023314">
    <property type="entry name" value="Myo_inos_IolC-like_sf"/>
</dbReference>
<dbReference type="InterPro" id="IPR029056">
    <property type="entry name" value="Ribokinase-like"/>
</dbReference>
<evidence type="ECO:0000256" key="1">
    <source>
        <dbReference type="ARBA" id="ARBA00010688"/>
    </source>
</evidence>
<comment type="catalytic activity">
    <reaction evidence="6">
        <text>5-dehydro-2-deoxy-D-gluconate + ATP = 6-phospho-5-dehydro-2-deoxy-D-gluconate + ADP + H(+)</text>
        <dbReference type="Rhea" id="RHEA:13497"/>
        <dbReference type="ChEBI" id="CHEBI:15378"/>
        <dbReference type="ChEBI" id="CHEBI:16669"/>
        <dbReference type="ChEBI" id="CHEBI:30616"/>
        <dbReference type="ChEBI" id="CHEBI:57949"/>
        <dbReference type="ChEBI" id="CHEBI:456216"/>
        <dbReference type="EC" id="2.7.1.92"/>
    </reaction>
</comment>
<dbReference type="InterPro" id="IPR022841">
    <property type="entry name" value="DKG_kinase_firmi"/>
</dbReference>
<evidence type="ECO:0000256" key="3">
    <source>
        <dbReference type="ARBA" id="ARBA00022741"/>
    </source>
</evidence>
<dbReference type="InterPro" id="IPR011611">
    <property type="entry name" value="PfkB_dom"/>
</dbReference>
<dbReference type="Pfam" id="PF00294">
    <property type="entry name" value="PfkB"/>
    <property type="match status" value="1"/>
</dbReference>
<protein>
    <recommendedName>
        <fullName evidence="6">5-dehydro-2-deoxygluconokinase</fullName>
        <ecNumber evidence="6">2.7.1.92</ecNumber>
    </recommendedName>
    <alternativeName>
        <fullName evidence="6">2-deoxy-5-keto-D-gluconate kinase</fullName>
        <shortName evidence="6">DKG kinase</shortName>
    </alternativeName>
</protein>
<dbReference type="Proteomes" id="UP000654279">
    <property type="component" value="Unassembled WGS sequence"/>
</dbReference>
<comment type="caution">
    <text evidence="8">The sequence shown here is derived from an EMBL/GenBank/DDBJ whole genome shotgun (WGS) entry which is preliminary data.</text>
</comment>
<dbReference type="InterPro" id="IPR030830">
    <property type="entry name" value="Myo_inos_IolC"/>
</dbReference>
<evidence type="ECO:0000313" key="8">
    <source>
        <dbReference type="EMBL" id="MBC8527891.1"/>
    </source>
</evidence>
<evidence type="ECO:0000259" key="7">
    <source>
        <dbReference type="Pfam" id="PF00294"/>
    </source>
</evidence>
<dbReference type="HAMAP" id="MF_01668">
    <property type="entry name" value="IolC"/>
    <property type="match status" value="1"/>
</dbReference>
<keyword evidence="5 6" id="KW-0067">ATP-binding</keyword>
<dbReference type="AlphaFoldDB" id="A0A926CYE2"/>
<organism evidence="8 9">
    <name type="scientific">Luoshenia tenuis</name>
    <dbReference type="NCBI Taxonomy" id="2763654"/>
    <lineage>
        <taxon>Bacteria</taxon>
        <taxon>Bacillati</taxon>
        <taxon>Bacillota</taxon>
        <taxon>Clostridia</taxon>
        <taxon>Christensenellales</taxon>
        <taxon>Christensenellaceae</taxon>
        <taxon>Luoshenia</taxon>
    </lineage>
</organism>
<dbReference type="CDD" id="cd01166">
    <property type="entry name" value="KdgK"/>
    <property type="match status" value="1"/>
</dbReference>
<evidence type="ECO:0000313" key="9">
    <source>
        <dbReference type="Proteomes" id="UP000654279"/>
    </source>
</evidence>
<dbReference type="InterPro" id="IPR002173">
    <property type="entry name" value="Carboh/pur_kinase_PfkB_CS"/>
</dbReference>